<name>A0A375HVN4_9BURK</name>
<evidence type="ECO:0000313" key="2">
    <source>
        <dbReference type="Proteomes" id="UP000255168"/>
    </source>
</evidence>
<reference evidence="1 2" key="1">
    <citation type="submission" date="2018-01" db="EMBL/GenBank/DDBJ databases">
        <authorList>
            <person name="Clerissi C."/>
        </authorList>
    </citation>
    <scope>NUCLEOTIDE SEQUENCE [LARGE SCALE GENOMIC DNA]</scope>
    <source>
        <strain evidence="1">Cupriavidus taiwanensis STM 6160</strain>
        <plasmid evidence="2">iii</plasmid>
    </source>
</reference>
<protein>
    <submittedName>
        <fullName evidence="1">Uncharacterized protein</fullName>
    </submittedName>
</protein>
<gene>
    <name evidence="1" type="ORF">CBM2607_P10267</name>
</gene>
<evidence type="ECO:0000313" key="1">
    <source>
        <dbReference type="EMBL" id="SPD62268.1"/>
    </source>
</evidence>
<accession>A0A375HVN4</accession>
<keyword evidence="1" id="KW-0614">Plasmid</keyword>
<dbReference type="EMBL" id="LT984808">
    <property type="protein sequence ID" value="SPD62268.1"/>
    <property type="molecule type" value="Genomic_DNA"/>
</dbReference>
<geneLocation type="plasmid" evidence="2">
    <name>iii</name>
</geneLocation>
<proteinExistence type="predicted"/>
<sequence length="56" mass="6477">MFVLKATEKRYMALHAHAKIEKPLMPRNATRKPTELGRNNHCAVAEERKASAQFRQ</sequence>
<organism evidence="1 2">
    <name type="scientific">Cupriavidus neocaledonicus</name>
    <dbReference type="NCBI Taxonomy" id="1040979"/>
    <lineage>
        <taxon>Bacteria</taxon>
        <taxon>Pseudomonadati</taxon>
        <taxon>Pseudomonadota</taxon>
        <taxon>Betaproteobacteria</taxon>
        <taxon>Burkholderiales</taxon>
        <taxon>Burkholderiaceae</taxon>
        <taxon>Cupriavidus</taxon>
    </lineage>
</organism>
<dbReference type="Proteomes" id="UP000255168">
    <property type="component" value="Plasmid III"/>
</dbReference>
<dbReference type="AlphaFoldDB" id="A0A375HVN4"/>